<protein>
    <submittedName>
        <fullName evidence="8">Anaerobic ribonucleoside-triphosphate reductase activating protein</fullName>
    </submittedName>
</protein>
<dbReference type="Pfam" id="PF04055">
    <property type="entry name" value="Radical_SAM"/>
    <property type="match status" value="1"/>
</dbReference>
<organism evidence="8 9">
    <name type="scientific">Kistimonas scapharcae</name>
    <dbReference type="NCBI Taxonomy" id="1036133"/>
    <lineage>
        <taxon>Bacteria</taxon>
        <taxon>Pseudomonadati</taxon>
        <taxon>Pseudomonadota</taxon>
        <taxon>Gammaproteobacteria</taxon>
        <taxon>Oceanospirillales</taxon>
        <taxon>Endozoicomonadaceae</taxon>
        <taxon>Kistimonas</taxon>
    </lineage>
</organism>
<dbReference type="InterPro" id="IPR012840">
    <property type="entry name" value="NrdG2"/>
</dbReference>
<dbReference type="Gene3D" id="3.20.20.70">
    <property type="entry name" value="Aldolase class I"/>
    <property type="match status" value="1"/>
</dbReference>
<dbReference type="InterPro" id="IPR058240">
    <property type="entry name" value="rSAM_sf"/>
</dbReference>
<dbReference type="InterPro" id="IPR034457">
    <property type="entry name" value="Organic_radical-activating"/>
</dbReference>
<dbReference type="PANTHER" id="PTHR30352">
    <property type="entry name" value="PYRUVATE FORMATE-LYASE-ACTIVATING ENZYME"/>
    <property type="match status" value="1"/>
</dbReference>
<evidence type="ECO:0000259" key="7">
    <source>
        <dbReference type="PROSITE" id="PS51918"/>
    </source>
</evidence>
<evidence type="ECO:0000313" key="9">
    <source>
        <dbReference type="Proteomes" id="UP001500604"/>
    </source>
</evidence>
<dbReference type="Proteomes" id="UP001500604">
    <property type="component" value="Unassembled WGS sequence"/>
</dbReference>
<dbReference type="EMBL" id="BAABFL010000481">
    <property type="protein sequence ID" value="GAA4652772.1"/>
    <property type="molecule type" value="Genomic_DNA"/>
</dbReference>
<evidence type="ECO:0000256" key="2">
    <source>
        <dbReference type="ARBA" id="ARBA00022485"/>
    </source>
</evidence>
<feature type="domain" description="Radical SAM core" evidence="7">
    <location>
        <begin position="27"/>
        <end position="242"/>
    </location>
</feature>
<keyword evidence="3" id="KW-0949">S-adenosyl-L-methionine</keyword>
<dbReference type="SFLD" id="SFLDG01094">
    <property type="entry name" value="Uncharacterised_Radical_SAM_Su"/>
    <property type="match status" value="1"/>
</dbReference>
<dbReference type="CDD" id="cd01335">
    <property type="entry name" value="Radical_SAM"/>
    <property type="match status" value="1"/>
</dbReference>
<reference evidence="9" key="1">
    <citation type="journal article" date="2019" name="Int. J. Syst. Evol. Microbiol.">
        <title>The Global Catalogue of Microorganisms (GCM) 10K type strain sequencing project: providing services to taxonomists for standard genome sequencing and annotation.</title>
        <authorList>
            <consortium name="The Broad Institute Genomics Platform"/>
            <consortium name="The Broad Institute Genome Sequencing Center for Infectious Disease"/>
            <person name="Wu L."/>
            <person name="Ma J."/>
        </authorList>
    </citation>
    <scope>NUCLEOTIDE SEQUENCE [LARGE SCALE GENOMIC DNA]</scope>
    <source>
        <strain evidence="9">JCM 17805</strain>
    </source>
</reference>
<keyword evidence="5" id="KW-0408">Iron</keyword>
<evidence type="ECO:0000256" key="5">
    <source>
        <dbReference type="ARBA" id="ARBA00023004"/>
    </source>
</evidence>
<dbReference type="PANTHER" id="PTHR30352:SF13">
    <property type="entry name" value="GLYCYL-RADICAL ENZYME ACTIVATING ENZYME YJJW-RELATED"/>
    <property type="match status" value="1"/>
</dbReference>
<keyword evidence="4" id="KW-0479">Metal-binding</keyword>
<evidence type="ECO:0000256" key="3">
    <source>
        <dbReference type="ARBA" id="ARBA00022691"/>
    </source>
</evidence>
<dbReference type="SFLD" id="SFLDS00029">
    <property type="entry name" value="Radical_SAM"/>
    <property type="match status" value="1"/>
</dbReference>
<name>A0ABP8VCP0_9GAMM</name>
<gene>
    <name evidence="8" type="ORF">GCM10023116_50560</name>
</gene>
<sequence length="242" mass="26997">MINAVAGQELRPENLLKIAGITSLSTVDYPDNLSAVVFTRGCNLRCRYCHNPELMSMMPDANDPQWEDVLALLTRRSGLLDAVVFSGGEPILQQALLPAIQAVKQRGFKVGLHTAGQSPSRLESLIPWLDWVGLDIKGLPEDYPLITGATAGDKAWRSQKILQERGINFEVRTTVNWSLLSPERLLQLAKRLSEAGVTDFVVQRCRDQQCFNGTLPHPALPPSVTHRLWDTLSGWFPRFTVR</sequence>
<dbReference type="SFLD" id="SFLDG01067">
    <property type="entry name" value="SPASM/twitch_domain_containing"/>
    <property type="match status" value="1"/>
</dbReference>
<comment type="cofactor">
    <cofactor evidence="1">
        <name>[4Fe-4S] cluster</name>
        <dbReference type="ChEBI" id="CHEBI:49883"/>
    </cofactor>
</comment>
<dbReference type="InterPro" id="IPR013785">
    <property type="entry name" value="Aldolase_TIM"/>
</dbReference>
<comment type="caution">
    <text evidence="8">The sequence shown here is derived from an EMBL/GenBank/DDBJ whole genome shotgun (WGS) entry which is preliminary data.</text>
</comment>
<dbReference type="InterPro" id="IPR007197">
    <property type="entry name" value="rSAM"/>
</dbReference>
<evidence type="ECO:0000256" key="4">
    <source>
        <dbReference type="ARBA" id="ARBA00022723"/>
    </source>
</evidence>
<dbReference type="PROSITE" id="PS51918">
    <property type="entry name" value="RADICAL_SAM"/>
    <property type="match status" value="1"/>
</dbReference>
<evidence type="ECO:0000256" key="1">
    <source>
        <dbReference type="ARBA" id="ARBA00001966"/>
    </source>
</evidence>
<keyword evidence="6" id="KW-0411">Iron-sulfur</keyword>
<keyword evidence="2" id="KW-0004">4Fe-4S</keyword>
<proteinExistence type="predicted"/>
<keyword evidence="9" id="KW-1185">Reference proteome</keyword>
<accession>A0ABP8VCP0</accession>
<dbReference type="SUPFAM" id="SSF102114">
    <property type="entry name" value="Radical SAM enzymes"/>
    <property type="match status" value="1"/>
</dbReference>
<dbReference type="NCBIfam" id="TIGR02495">
    <property type="entry name" value="NrdG2"/>
    <property type="match status" value="1"/>
</dbReference>
<evidence type="ECO:0000256" key="6">
    <source>
        <dbReference type="ARBA" id="ARBA00023014"/>
    </source>
</evidence>
<evidence type="ECO:0000313" key="8">
    <source>
        <dbReference type="EMBL" id="GAA4652772.1"/>
    </source>
</evidence>
<dbReference type="RefSeq" id="WP_345199406.1">
    <property type="nucleotide sequence ID" value="NZ_BAABFL010000481.1"/>
</dbReference>